<dbReference type="InterPro" id="IPR019727">
    <property type="entry name" value="ATP_synth_F0_fsu_mt_fun"/>
</dbReference>
<gene>
    <name evidence="2" type="ORF">D0860_03299</name>
</gene>
<protein>
    <submittedName>
        <fullName evidence="2">Uncharacterized protein</fullName>
    </submittedName>
</protein>
<proteinExistence type="predicted"/>
<organism evidence="2 3">
    <name type="scientific">Hortaea werneckii</name>
    <name type="common">Black yeast</name>
    <name type="synonym">Cladosporium werneckii</name>
    <dbReference type="NCBI Taxonomy" id="91943"/>
    <lineage>
        <taxon>Eukaryota</taxon>
        <taxon>Fungi</taxon>
        <taxon>Dikarya</taxon>
        <taxon>Ascomycota</taxon>
        <taxon>Pezizomycotina</taxon>
        <taxon>Dothideomycetes</taxon>
        <taxon>Dothideomycetidae</taxon>
        <taxon>Mycosphaerellales</taxon>
        <taxon>Teratosphaeriaceae</taxon>
        <taxon>Hortaea</taxon>
    </lineage>
</organism>
<evidence type="ECO:0000256" key="1">
    <source>
        <dbReference type="SAM" id="MobiDB-lite"/>
    </source>
</evidence>
<dbReference type="PANTHER" id="PTHR28161:SF1">
    <property type="entry name" value="ATP SYNTHASE SUBUNIT F, MITOCHONDRIAL"/>
    <property type="match status" value="1"/>
</dbReference>
<dbReference type="VEuPathDB" id="FungiDB:BTJ68_02161"/>
<feature type="compositionally biased region" description="Basic and acidic residues" evidence="1">
    <location>
        <begin position="105"/>
        <end position="114"/>
    </location>
</feature>
<feature type="region of interest" description="Disordered" evidence="1">
    <location>
        <begin position="102"/>
        <end position="121"/>
    </location>
</feature>
<dbReference type="PANTHER" id="PTHR28161">
    <property type="entry name" value="ATP SYNTHASE SUBUNIT F, MITOCHONDRIAL"/>
    <property type="match status" value="1"/>
</dbReference>
<evidence type="ECO:0000313" key="2">
    <source>
        <dbReference type="EMBL" id="RMZ11622.1"/>
    </source>
</evidence>
<dbReference type="Proteomes" id="UP000280598">
    <property type="component" value="Unassembled WGS sequence"/>
</dbReference>
<reference evidence="2 3" key="1">
    <citation type="journal article" date="2018" name="BMC Genomics">
        <title>Genomic evidence for intraspecific hybridization in a clonal and extremely halotolerant yeast.</title>
        <authorList>
            <person name="Gostincar C."/>
            <person name="Stajich J.E."/>
            <person name="Zupancic J."/>
            <person name="Zalar P."/>
            <person name="Gunde-Cimerman N."/>
        </authorList>
    </citation>
    <scope>NUCLEOTIDE SEQUENCE [LARGE SCALE GENOMIC DNA]</scope>
    <source>
        <strain evidence="2 3">EXF-562</strain>
    </source>
</reference>
<sequence length="156" mass="17521">MAMEMRTLGPAWRCGNELHLQELRSATSRHHPIHIAAMVSSLVPPKAIGGAADANRMKRVVGFYEKLPRGPAPQPQAKGFLQWYQLKYMSGRNPSAARTYTPALRHPEREKEVESGSLRDSGGFPSGDPLFHLIGGLLVMNYANQYYFHLRTYQLT</sequence>
<dbReference type="AlphaFoldDB" id="A0A3M7HFE0"/>
<dbReference type="Pfam" id="PF10791">
    <property type="entry name" value="F1F0-ATPsyn_F"/>
    <property type="match status" value="2"/>
</dbReference>
<dbReference type="EMBL" id="QWIS01000051">
    <property type="protein sequence ID" value="RMZ11622.1"/>
    <property type="molecule type" value="Genomic_DNA"/>
</dbReference>
<evidence type="ECO:0000313" key="3">
    <source>
        <dbReference type="Proteomes" id="UP000280598"/>
    </source>
</evidence>
<comment type="caution">
    <text evidence="2">The sequence shown here is derived from an EMBL/GenBank/DDBJ whole genome shotgun (WGS) entry which is preliminary data.</text>
</comment>
<dbReference type="GO" id="GO:0046933">
    <property type="term" value="F:proton-transporting ATP synthase activity, rotational mechanism"/>
    <property type="evidence" value="ECO:0007669"/>
    <property type="project" value="TreeGrafter"/>
</dbReference>
<name>A0A3M7HFE0_HORWE</name>
<accession>A0A3M7HFE0</accession>